<dbReference type="KEGG" id="mng:MNEG_16415"/>
<feature type="compositionally biased region" description="Low complexity" evidence="1">
    <location>
        <begin position="13"/>
        <end position="24"/>
    </location>
</feature>
<evidence type="ECO:0000313" key="3">
    <source>
        <dbReference type="Proteomes" id="UP000054498"/>
    </source>
</evidence>
<feature type="non-terminal residue" evidence="2">
    <location>
        <position position="517"/>
    </location>
</feature>
<dbReference type="RefSeq" id="XP_013890569.1">
    <property type="nucleotide sequence ID" value="XM_014035115.1"/>
</dbReference>
<dbReference type="AlphaFoldDB" id="A0A0D2LHP2"/>
<dbReference type="Proteomes" id="UP000054498">
    <property type="component" value="Unassembled WGS sequence"/>
</dbReference>
<sequence length="517" mass="54600">MVQAIAARRRAAAEAGGALGADAPAPSPVSPTQAAAQRLRRENGASITTTQLLADSYASPHAAARALLHVSTQPTGGLGSGFPQGGGSSSSGGPYGRPHSSEPHPRGQPPHQWHQQQHEPWRPLGPASAGPPLATPGLSGGRAAPPGTPQARTHWMTAAAASHDRPPPREWRPDPNFPWAEGEIAHPRGFDPAVQPASHNQGLKARQAHLRLNMYGYELRKLLNALQTYVSTQLQNRPSTVGGALQHALTCFEGDDQTHVSASMPLITGDLMYALPPPQRFAGAYLHPNQANKVGAVIAYSVRAHLYNKQPERDVTALRAIRQGETSVSCARVDKNEPPSEALERFMMLARDPPIQARVSVTDMLNLIGNMLHRHLNQDWRLIRQMHMSGRVATDNDHAAMLSALETEAKHILDEAWDAYLARLPEGDQCAQLEPEPAAAAVPRRPCGPRAAADATLMEGDEGEDPMAAALAALATLAAAAAVPAGRQRLNSILAAAAGAGPAPPPAVAAPVGGTVQ</sequence>
<reference evidence="2 3" key="1">
    <citation type="journal article" date="2013" name="BMC Genomics">
        <title>Reconstruction of the lipid metabolism for the microalga Monoraphidium neglectum from its genome sequence reveals characteristics suitable for biofuel production.</title>
        <authorList>
            <person name="Bogen C."/>
            <person name="Al-Dilaimi A."/>
            <person name="Albersmeier A."/>
            <person name="Wichmann J."/>
            <person name="Grundmann M."/>
            <person name="Rupp O."/>
            <person name="Lauersen K.J."/>
            <person name="Blifernez-Klassen O."/>
            <person name="Kalinowski J."/>
            <person name="Goesmann A."/>
            <person name="Mussgnug J.H."/>
            <person name="Kruse O."/>
        </authorList>
    </citation>
    <scope>NUCLEOTIDE SEQUENCE [LARGE SCALE GENOMIC DNA]</scope>
    <source>
        <strain evidence="2 3">SAG 48.87</strain>
    </source>
</reference>
<feature type="compositionally biased region" description="Low complexity" evidence="1">
    <location>
        <begin position="122"/>
        <end position="137"/>
    </location>
</feature>
<feature type="compositionally biased region" description="Gly residues" evidence="1">
    <location>
        <begin position="76"/>
        <end position="95"/>
    </location>
</feature>
<gene>
    <name evidence="2" type="ORF">MNEG_16415</name>
</gene>
<evidence type="ECO:0000256" key="1">
    <source>
        <dbReference type="SAM" id="MobiDB-lite"/>
    </source>
</evidence>
<evidence type="ECO:0000313" key="2">
    <source>
        <dbReference type="EMBL" id="KIY91549.1"/>
    </source>
</evidence>
<name>A0A0D2LHP2_9CHLO</name>
<protein>
    <submittedName>
        <fullName evidence="2">Uncharacterized protein</fullName>
    </submittedName>
</protein>
<organism evidence="2 3">
    <name type="scientific">Monoraphidium neglectum</name>
    <dbReference type="NCBI Taxonomy" id="145388"/>
    <lineage>
        <taxon>Eukaryota</taxon>
        <taxon>Viridiplantae</taxon>
        <taxon>Chlorophyta</taxon>
        <taxon>core chlorophytes</taxon>
        <taxon>Chlorophyceae</taxon>
        <taxon>CS clade</taxon>
        <taxon>Sphaeropleales</taxon>
        <taxon>Selenastraceae</taxon>
        <taxon>Monoraphidium</taxon>
    </lineage>
</organism>
<accession>A0A0D2LHP2</accession>
<dbReference type="GeneID" id="25734172"/>
<feature type="region of interest" description="Disordered" evidence="1">
    <location>
        <begin position="6"/>
        <end position="43"/>
    </location>
</feature>
<feature type="region of interest" description="Disordered" evidence="1">
    <location>
        <begin position="74"/>
        <end position="150"/>
    </location>
</feature>
<keyword evidence="3" id="KW-1185">Reference proteome</keyword>
<dbReference type="EMBL" id="KK106551">
    <property type="protein sequence ID" value="KIY91549.1"/>
    <property type="molecule type" value="Genomic_DNA"/>
</dbReference>
<proteinExistence type="predicted"/>